<proteinExistence type="predicted"/>
<sequence>MIGTAPKPLEDILGTLEKHVKIAVTGCNGCSKVAKTGGEPEVNAMAEKLREFGKEVPVALTPERGCYIHFVREKHENSKDALSSCDAVLVLGCGGATHVMRQYTEELGLKIAVKTGLDTVGHVDIVVPGSLAIEQCGECGECILNETGAICPVTKCAKSLLNGPCGGSENGKCEVDTDRDCAWVLIYNRLQTLGELNSLKAYRAPRDHRKMNRPRRLVLR</sequence>
<evidence type="ECO:0000313" key="3">
    <source>
        <dbReference type="Proteomes" id="UP000807825"/>
    </source>
</evidence>
<name>A0A9D6V2G7_9BACT</name>
<dbReference type="PANTHER" id="PTHR38755">
    <property type="entry name" value="5,10-METHYLENETETRAHYDROFOLATE REDUCTASE"/>
    <property type="match status" value="1"/>
</dbReference>
<protein>
    <submittedName>
        <fullName evidence="2">Methylenetetrahydrofolate reductase C-terminal domain-containing protein</fullName>
    </submittedName>
</protein>
<dbReference type="PANTHER" id="PTHR38755:SF1">
    <property type="entry name" value="METHYLENE-TETRAHYDROFOLATE REDUCTASE C-TERMINAL DOMAIN-CONTAINING PROTEIN"/>
    <property type="match status" value="1"/>
</dbReference>
<dbReference type="Pfam" id="PF12225">
    <property type="entry name" value="DUF5981"/>
    <property type="match status" value="1"/>
</dbReference>
<evidence type="ECO:0000259" key="1">
    <source>
        <dbReference type="Pfam" id="PF12225"/>
    </source>
</evidence>
<evidence type="ECO:0000313" key="2">
    <source>
        <dbReference type="EMBL" id="MBI5249528.1"/>
    </source>
</evidence>
<dbReference type="AlphaFoldDB" id="A0A9D6V2G7"/>
<feature type="domain" description="Methylene-tetrahydrofolate reductase C-terminal-like" evidence="1">
    <location>
        <begin position="133"/>
        <end position="208"/>
    </location>
</feature>
<gene>
    <name evidence="2" type="ORF">HY912_08540</name>
</gene>
<dbReference type="Proteomes" id="UP000807825">
    <property type="component" value="Unassembled WGS sequence"/>
</dbReference>
<dbReference type="EMBL" id="JACRDE010000230">
    <property type="protein sequence ID" value="MBI5249528.1"/>
    <property type="molecule type" value="Genomic_DNA"/>
</dbReference>
<accession>A0A9D6V2G7</accession>
<reference evidence="2" key="1">
    <citation type="submission" date="2020-07" db="EMBL/GenBank/DDBJ databases">
        <title>Huge and variable diversity of episymbiotic CPR bacteria and DPANN archaea in groundwater ecosystems.</title>
        <authorList>
            <person name="He C.Y."/>
            <person name="Keren R."/>
            <person name="Whittaker M."/>
            <person name="Farag I.F."/>
            <person name="Doudna J."/>
            <person name="Cate J.H.D."/>
            <person name="Banfield J.F."/>
        </authorList>
    </citation>
    <scope>NUCLEOTIDE SEQUENCE</scope>
    <source>
        <strain evidence="2">NC_groundwater_1664_Pr3_B-0.1um_52_9</strain>
    </source>
</reference>
<dbReference type="InterPro" id="IPR022026">
    <property type="entry name" value="DUF5981"/>
</dbReference>
<comment type="caution">
    <text evidence="2">The sequence shown here is derived from an EMBL/GenBank/DDBJ whole genome shotgun (WGS) entry which is preliminary data.</text>
</comment>
<organism evidence="2 3">
    <name type="scientific">Desulfomonile tiedjei</name>
    <dbReference type="NCBI Taxonomy" id="2358"/>
    <lineage>
        <taxon>Bacteria</taxon>
        <taxon>Pseudomonadati</taxon>
        <taxon>Thermodesulfobacteriota</taxon>
        <taxon>Desulfomonilia</taxon>
        <taxon>Desulfomonilales</taxon>
        <taxon>Desulfomonilaceae</taxon>
        <taxon>Desulfomonile</taxon>
    </lineage>
</organism>